<accession>A0A391NPE7</accession>
<keyword evidence="3" id="KW-1185">Reference proteome</keyword>
<feature type="region of interest" description="Disordered" evidence="1">
    <location>
        <begin position="1"/>
        <end position="25"/>
    </location>
</feature>
<feature type="non-terminal residue" evidence="2">
    <location>
        <position position="1"/>
    </location>
</feature>
<sequence length="25" mass="2682">AIYEDMEDGGDEPEVVRGNEGEGTI</sequence>
<organism evidence="2 3">
    <name type="scientific">Kipferlia bialata</name>
    <dbReference type="NCBI Taxonomy" id="797122"/>
    <lineage>
        <taxon>Eukaryota</taxon>
        <taxon>Metamonada</taxon>
        <taxon>Carpediemonas-like organisms</taxon>
        <taxon>Kipferlia</taxon>
    </lineage>
</organism>
<feature type="compositionally biased region" description="Acidic residues" evidence="1">
    <location>
        <begin position="1"/>
        <end position="13"/>
    </location>
</feature>
<reference evidence="2 3" key="1">
    <citation type="journal article" date="2018" name="PLoS ONE">
        <title>The draft genome of Kipferlia bialata reveals reductive genome evolution in fornicate parasites.</title>
        <authorList>
            <person name="Tanifuji G."/>
            <person name="Takabayashi S."/>
            <person name="Kume K."/>
            <person name="Takagi M."/>
            <person name="Nakayama T."/>
            <person name="Kamikawa R."/>
            <person name="Inagaki Y."/>
            <person name="Hashimoto T."/>
        </authorList>
    </citation>
    <scope>NUCLEOTIDE SEQUENCE [LARGE SCALE GENOMIC DNA]</scope>
    <source>
        <strain evidence="2">NY0173</strain>
    </source>
</reference>
<dbReference type="EMBL" id="BDIP01003491">
    <property type="protein sequence ID" value="GCA63427.1"/>
    <property type="molecule type" value="Genomic_DNA"/>
</dbReference>
<evidence type="ECO:0000313" key="2">
    <source>
        <dbReference type="EMBL" id="GCA63427.1"/>
    </source>
</evidence>
<proteinExistence type="predicted"/>
<evidence type="ECO:0000256" key="1">
    <source>
        <dbReference type="SAM" id="MobiDB-lite"/>
    </source>
</evidence>
<protein>
    <submittedName>
        <fullName evidence="2">Uncharacterized protein</fullName>
    </submittedName>
</protein>
<evidence type="ECO:0000313" key="3">
    <source>
        <dbReference type="Proteomes" id="UP000265618"/>
    </source>
</evidence>
<dbReference type="Proteomes" id="UP000265618">
    <property type="component" value="Unassembled WGS sequence"/>
</dbReference>
<name>A0A391NPE7_9EUKA</name>
<feature type="compositionally biased region" description="Basic and acidic residues" evidence="1">
    <location>
        <begin position="14"/>
        <end position="25"/>
    </location>
</feature>
<gene>
    <name evidence="2" type="ORF">KIPB_009883</name>
</gene>
<comment type="caution">
    <text evidence="2">The sequence shown here is derived from an EMBL/GenBank/DDBJ whole genome shotgun (WGS) entry which is preliminary data.</text>
</comment>
<dbReference type="AlphaFoldDB" id="A0A391NPE7"/>